<evidence type="ECO:0000256" key="3">
    <source>
        <dbReference type="ARBA" id="ARBA00022692"/>
    </source>
</evidence>
<comment type="caution">
    <text evidence="6">Lacks conserved residue(s) required for the propagation of feature annotation.</text>
</comment>
<evidence type="ECO:0000256" key="6">
    <source>
        <dbReference type="RuleBase" id="RU363076"/>
    </source>
</evidence>
<evidence type="ECO:0000313" key="7">
    <source>
        <dbReference type="EMBL" id="MTH35307.1"/>
    </source>
</evidence>
<evidence type="ECO:0000256" key="5">
    <source>
        <dbReference type="ARBA" id="ARBA00023136"/>
    </source>
</evidence>
<evidence type="ECO:0000313" key="8">
    <source>
        <dbReference type="Proteomes" id="UP000442533"/>
    </source>
</evidence>
<dbReference type="PANTHER" id="PTHR23427">
    <property type="entry name" value="SURFEIT LOCUS PROTEIN"/>
    <property type="match status" value="1"/>
</dbReference>
<dbReference type="PANTHER" id="PTHR23427:SF2">
    <property type="entry name" value="SURFEIT LOCUS PROTEIN 1"/>
    <property type="match status" value="1"/>
</dbReference>
<organism evidence="7 8">
    <name type="scientific">Paracoccus limosus</name>
    <dbReference type="NCBI Taxonomy" id="913252"/>
    <lineage>
        <taxon>Bacteria</taxon>
        <taxon>Pseudomonadati</taxon>
        <taxon>Pseudomonadota</taxon>
        <taxon>Alphaproteobacteria</taxon>
        <taxon>Rhodobacterales</taxon>
        <taxon>Paracoccaceae</taxon>
        <taxon>Paracoccus</taxon>
    </lineage>
</organism>
<comment type="caution">
    <text evidence="7">The sequence shown here is derived from an EMBL/GenBank/DDBJ whole genome shotgun (WGS) entry which is preliminary data.</text>
</comment>
<keyword evidence="8" id="KW-1185">Reference proteome</keyword>
<dbReference type="InterPro" id="IPR002994">
    <property type="entry name" value="Surf1/Shy1"/>
</dbReference>
<dbReference type="Pfam" id="PF02104">
    <property type="entry name" value="SURF1"/>
    <property type="match status" value="1"/>
</dbReference>
<dbReference type="EMBL" id="WMIF01000015">
    <property type="protein sequence ID" value="MTH35307.1"/>
    <property type="molecule type" value="Genomic_DNA"/>
</dbReference>
<accession>A0A844H9K4</accession>
<sequence>MLMTLAALAGVILFSGLGIWQVQRLHCKTDLIARVEARLAAAPVAAPGPADWAGVDAQADEYRRVEVAGRYDFGAELLAKAVTGQGSGYWVMTPLVTDAGWRVWVNRGFVPDDRREAGARSQPAGEVRVTGLLRISQPGGGFLRANDPAAGRWFSRDVAAMSAAQRIEAAPYFIDADAQPGPDLLPVGGLTVVSFRNSHLSYALTWFAMAIGLAGGAWYALFRRPADAD</sequence>
<keyword evidence="6" id="KW-1003">Cell membrane</keyword>
<dbReference type="AlphaFoldDB" id="A0A844H9K4"/>
<dbReference type="CDD" id="cd06662">
    <property type="entry name" value="SURF1"/>
    <property type="match status" value="1"/>
</dbReference>
<dbReference type="OrthoDB" id="6079986at2"/>
<proteinExistence type="inferred from homology"/>
<gene>
    <name evidence="7" type="ORF">GL279_11910</name>
</gene>
<dbReference type="Proteomes" id="UP000442533">
    <property type="component" value="Unassembled WGS sequence"/>
</dbReference>
<reference evidence="7 8" key="1">
    <citation type="submission" date="2019-11" db="EMBL/GenBank/DDBJ databases">
        <authorList>
            <person name="Dong K."/>
        </authorList>
    </citation>
    <scope>NUCLEOTIDE SEQUENCE [LARGE SCALE GENOMIC DNA]</scope>
    <source>
        <strain evidence="7 8">JCM 17370</strain>
    </source>
</reference>
<evidence type="ECO:0000256" key="1">
    <source>
        <dbReference type="ARBA" id="ARBA00004370"/>
    </source>
</evidence>
<dbReference type="PROSITE" id="PS50895">
    <property type="entry name" value="SURF1"/>
    <property type="match status" value="1"/>
</dbReference>
<feature type="transmembrane region" description="Helical" evidence="6">
    <location>
        <begin position="200"/>
        <end position="222"/>
    </location>
</feature>
<keyword evidence="5 6" id="KW-0472">Membrane</keyword>
<name>A0A844H9K4_9RHOB</name>
<keyword evidence="4 6" id="KW-1133">Transmembrane helix</keyword>
<evidence type="ECO:0000256" key="2">
    <source>
        <dbReference type="ARBA" id="ARBA00007165"/>
    </source>
</evidence>
<protein>
    <recommendedName>
        <fullName evidence="6">SURF1-like protein</fullName>
    </recommendedName>
</protein>
<dbReference type="GO" id="GO:0005886">
    <property type="term" value="C:plasma membrane"/>
    <property type="evidence" value="ECO:0007669"/>
    <property type="project" value="UniProtKB-SubCell"/>
</dbReference>
<keyword evidence="3 6" id="KW-0812">Transmembrane</keyword>
<comment type="similarity">
    <text evidence="2 6">Belongs to the SURF1 family.</text>
</comment>
<dbReference type="InterPro" id="IPR045214">
    <property type="entry name" value="Surf1/Surf4"/>
</dbReference>
<comment type="subcellular location">
    <subcellularLocation>
        <location evidence="6">Cell membrane</location>
        <topology evidence="6">Multi-pass membrane protein</topology>
    </subcellularLocation>
    <subcellularLocation>
        <location evidence="1">Membrane</location>
    </subcellularLocation>
</comment>
<evidence type="ECO:0000256" key="4">
    <source>
        <dbReference type="ARBA" id="ARBA00022989"/>
    </source>
</evidence>